<name>A0A5K4ET47_SCHMA</name>
<dbReference type="GO" id="GO:0007099">
    <property type="term" value="P:centriole replication"/>
    <property type="evidence" value="ECO:0007669"/>
    <property type="project" value="TreeGrafter"/>
</dbReference>
<feature type="coiled-coil region" evidence="6">
    <location>
        <begin position="228"/>
        <end position="344"/>
    </location>
</feature>
<evidence type="ECO:0000256" key="2">
    <source>
        <dbReference type="ARBA" id="ARBA00022490"/>
    </source>
</evidence>
<protein>
    <submittedName>
        <fullName evidence="8">SAS-6_N domain-containing protein</fullName>
    </submittedName>
</protein>
<dbReference type="Pfam" id="PF16531">
    <property type="entry name" value="SAS-6_N"/>
    <property type="match status" value="1"/>
</dbReference>
<evidence type="ECO:0000256" key="4">
    <source>
        <dbReference type="ARBA" id="ARBA00023212"/>
    </source>
</evidence>
<evidence type="ECO:0000256" key="3">
    <source>
        <dbReference type="ARBA" id="ARBA00023054"/>
    </source>
</evidence>
<accession>A0A5K4ET47</accession>
<dbReference type="PANTHER" id="PTHR44281:SF2">
    <property type="entry name" value="SPINDLE ASSEMBLY ABNORMAL PROTEIN 6 HOMOLOG"/>
    <property type="match status" value="1"/>
</dbReference>
<proteinExistence type="predicted"/>
<organism evidence="8">
    <name type="scientific">Schistosoma mansoni</name>
    <name type="common">Blood fluke</name>
    <dbReference type="NCBI Taxonomy" id="6183"/>
    <lineage>
        <taxon>Eukaryota</taxon>
        <taxon>Metazoa</taxon>
        <taxon>Spiralia</taxon>
        <taxon>Lophotrochozoa</taxon>
        <taxon>Platyhelminthes</taxon>
        <taxon>Trematoda</taxon>
        <taxon>Digenea</taxon>
        <taxon>Strigeidida</taxon>
        <taxon>Schistosomatoidea</taxon>
        <taxon>Schistosomatidae</taxon>
        <taxon>Schistosoma</taxon>
    </lineage>
</organism>
<dbReference type="GO" id="GO:0005814">
    <property type="term" value="C:centriole"/>
    <property type="evidence" value="ECO:0007669"/>
    <property type="project" value="TreeGrafter"/>
</dbReference>
<dbReference type="WBParaSite" id="Smp_159110.2">
    <property type="protein sequence ID" value="Smp_159110.2"/>
    <property type="gene ID" value="Smp_159110"/>
</dbReference>
<evidence type="ECO:0000256" key="1">
    <source>
        <dbReference type="ARBA" id="ARBA00004300"/>
    </source>
</evidence>
<evidence type="ECO:0000256" key="6">
    <source>
        <dbReference type="SAM" id="Coils"/>
    </source>
</evidence>
<keyword evidence="3 6" id="KW-0175">Coiled coil</keyword>
<dbReference type="CDD" id="cd10142">
    <property type="entry name" value="HD_SAS6_N"/>
    <property type="match status" value="1"/>
</dbReference>
<dbReference type="InParanoid" id="A0A5K4ET47"/>
<dbReference type="FunCoup" id="A0A5K4ET47">
    <property type="interactions" value="490"/>
</dbReference>
<keyword evidence="5" id="KW-0131">Cell cycle</keyword>
<reference evidence="8" key="1">
    <citation type="submission" date="2019-11" db="UniProtKB">
        <authorList>
            <consortium name="WormBaseParasite"/>
        </authorList>
    </citation>
    <scope>IDENTIFICATION</scope>
    <source>
        <strain evidence="8">Puerto Rican</strain>
    </source>
</reference>
<feature type="domain" description="Spindle assembly abnormal protein 6 N-terminal" evidence="7">
    <location>
        <begin position="13"/>
        <end position="141"/>
    </location>
</feature>
<dbReference type="PANTHER" id="PTHR44281">
    <property type="entry name" value="SPINDLE ASSEMBLY ABNORMAL PROTEIN 6 HOMOLOG"/>
    <property type="match status" value="1"/>
</dbReference>
<dbReference type="AlphaFoldDB" id="A0A5K4ET47"/>
<keyword evidence="2" id="KW-0963">Cytoplasm</keyword>
<evidence type="ECO:0000256" key="5">
    <source>
        <dbReference type="ARBA" id="ARBA00023306"/>
    </source>
</evidence>
<dbReference type="Gene3D" id="2.170.210.20">
    <property type="entry name" value="Spindle assembly abnormal protein 6, N-terminal domain"/>
    <property type="match status" value="1"/>
</dbReference>
<dbReference type="STRING" id="6183.A0A5K4ET47"/>
<evidence type="ECO:0000313" key="8">
    <source>
        <dbReference type="WBParaSite" id="Smp_159110.2"/>
    </source>
</evidence>
<comment type="subcellular location">
    <subcellularLocation>
        <location evidence="1">Cytoplasm</location>
        <location evidence="1">Cytoskeleton</location>
        <location evidence="1">Microtubule organizing center</location>
        <location evidence="1">Centrosome</location>
    </subcellularLocation>
</comment>
<dbReference type="GO" id="GO:0005813">
    <property type="term" value="C:centrosome"/>
    <property type="evidence" value="ECO:0007669"/>
    <property type="project" value="UniProtKB-SubCell"/>
</dbReference>
<feature type="coiled-coil region" evidence="6">
    <location>
        <begin position="380"/>
        <end position="463"/>
    </location>
</feature>
<evidence type="ECO:0000259" key="7">
    <source>
        <dbReference type="Pfam" id="PF16531"/>
    </source>
</evidence>
<dbReference type="InterPro" id="IPR038558">
    <property type="entry name" value="SAS-6_N_sf"/>
</dbReference>
<sequence length="712" mass="80909">MFYSGRHLVSFEGKTRNLNIDIELGCSSDLKKVTLHLIRPMWSQDLEIRLTDDDDFYFLYSIRITVDEFTEIKQQQGLLINFNEFEQKVADLLCICSQEEAIESPKYGLRFSRNTEERDCGLLQIVEATNFKYLHHLSLTLYAADDEKLKLFLASRLKKHKVLVQVSFIFQAESDAIIKQLNQSVSELTSSLKSAEEGTKLIIDEFQAFKVECSAKEINLRAENEFTIRELQSKHDEVKTKLEESLSKEKDLANQIQEELQKDFKSRLDLALSNNKNLRDHQSVLQTRIEALQEKIKSTETENISLTEEIKNVRSQLDTTNRAYDLQTEVVNQLQSKISMLEENMITKGKQILELENSLTKEHEQKLQLLEQSEQHCRSIQNLEKHLASNTEEINKSNEIIKRLQSEVKSFQTKAKLRGQVAAEQERLLVSKVSEIQRLHTELDKLRSEITNVKNRNTQIVEEHDQTLKSLADAQKTIKSNETIIAWLNRQIAENDSGYVQNRLKLSAFPVISVSSGVICPLTTPNSLTDTSSGSEKPSAFETTPSYIPLTQHSQASRVVPLFDTHTSVMVSSSSNTNILQTVDKRLIELPNSSKNNLCVKNVPPAIDNTTSLSTILTTHLPVSTSSCVIPKENCDLIRVRNTLSYPYSGSSIPPEIPDTLAMEFADHNGKSRSISDQKISSTKCLESVDYTNDQNYHQQSLASAYFPQVSL</sequence>
<keyword evidence="4" id="KW-0206">Cytoskeleton</keyword>
<dbReference type="InterPro" id="IPR032396">
    <property type="entry name" value="SAS-6_N"/>
</dbReference>